<evidence type="ECO:0000256" key="4">
    <source>
        <dbReference type="ARBA" id="ARBA00022801"/>
    </source>
</evidence>
<evidence type="ECO:0000256" key="1">
    <source>
        <dbReference type="ARBA" id="ARBA00007469"/>
    </source>
</evidence>
<keyword evidence="7" id="KW-0472">Membrane</keyword>
<dbReference type="GO" id="GO:0033897">
    <property type="term" value="F:ribonuclease T2 activity"/>
    <property type="evidence" value="ECO:0007669"/>
    <property type="project" value="InterPro"/>
</dbReference>
<dbReference type="EMBL" id="JAVXUO010002860">
    <property type="protein sequence ID" value="KAK2969011.1"/>
    <property type="molecule type" value="Genomic_DNA"/>
</dbReference>
<dbReference type="InterPro" id="IPR036430">
    <property type="entry name" value="RNase_T2-like_sf"/>
</dbReference>
<comment type="similarity">
    <text evidence="1 6">Belongs to the RNase T2 family.</text>
</comment>
<dbReference type="PANTHER" id="PTHR11240:SF75">
    <property type="entry name" value="RIBONUCLEASE 3"/>
    <property type="match status" value="1"/>
</dbReference>
<dbReference type="PANTHER" id="PTHR11240">
    <property type="entry name" value="RIBONUCLEASE T2"/>
    <property type="match status" value="1"/>
</dbReference>
<evidence type="ECO:0000256" key="3">
    <source>
        <dbReference type="ARBA" id="ARBA00022759"/>
    </source>
</evidence>
<dbReference type="AlphaFoldDB" id="A0AA88QWR1"/>
<protein>
    <submittedName>
        <fullName evidence="8">Uncharacterized protein</fullName>
    </submittedName>
</protein>
<keyword evidence="2" id="KW-0540">Nuclease</keyword>
<dbReference type="Gene3D" id="3.90.730.10">
    <property type="entry name" value="Ribonuclease T2-like"/>
    <property type="match status" value="1"/>
</dbReference>
<comment type="caution">
    <text evidence="8">The sequence shown here is derived from an EMBL/GenBank/DDBJ whole genome shotgun (WGS) entry which is preliminary data.</text>
</comment>
<evidence type="ECO:0000256" key="2">
    <source>
        <dbReference type="ARBA" id="ARBA00022722"/>
    </source>
</evidence>
<evidence type="ECO:0000313" key="9">
    <source>
        <dbReference type="Proteomes" id="UP001187471"/>
    </source>
</evidence>
<evidence type="ECO:0000313" key="8">
    <source>
        <dbReference type="EMBL" id="KAK2969011.1"/>
    </source>
</evidence>
<dbReference type="GO" id="GO:0003723">
    <property type="term" value="F:RNA binding"/>
    <property type="evidence" value="ECO:0007669"/>
    <property type="project" value="InterPro"/>
</dbReference>
<keyword evidence="4" id="KW-0378">Hydrolase</keyword>
<feature type="transmembrane region" description="Helical" evidence="7">
    <location>
        <begin position="7"/>
        <end position="32"/>
    </location>
</feature>
<evidence type="ECO:0000256" key="7">
    <source>
        <dbReference type="SAM" id="Phobius"/>
    </source>
</evidence>
<dbReference type="GO" id="GO:0016787">
    <property type="term" value="F:hydrolase activity"/>
    <property type="evidence" value="ECO:0007669"/>
    <property type="project" value="UniProtKB-KW"/>
</dbReference>
<dbReference type="Proteomes" id="UP001187471">
    <property type="component" value="Unassembled WGS sequence"/>
</dbReference>
<keyword evidence="9" id="KW-1185">Reference proteome</keyword>
<keyword evidence="5" id="KW-0456">Lyase</keyword>
<evidence type="ECO:0000256" key="5">
    <source>
        <dbReference type="ARBA" id="ARBA00023239"/>
    </source>
</evidence>
<accession>A0AA88QWR1</accession>
<name>A0AA88QWR1_9ASTE</name>
<dbReference type="InterPro" id="IPR001568">
    <property type="entry name" value="RNase_T2-like"/>
</dbReference>
<reference evidence="8" key="1">
    <citation type="submission" date="2022-12" db="EMBL/GenBank/DDBJ databases">
        <title>Draft genome assemblies for two species of Escallonia (Escalloniales).</title>
        <authorList>
            <person name="Chanderbali A."/>
            <person name="Dervinis C."/>
            <person name="Anghel I."/>
            <person name="Soltis D."/>
            <person name="Soltis P."/>
            <person name="Zapata F."/>
        </authorList>
    </citation>
    <scope>NUCLEOTIDE SEQUENCE</scope>
    <source>
        <strain evidence="8">UCBG92.1500</strain>
        <tissue evidence="8">Leaf</tissue>
    </source>
</reference>
<sequence length="111" mass="12724">MESKNAVIINLFIVQWLSVLCVAQNFTFFYFVQQLLTCSLISPCSLLVQWPGSYFDTKQIHCYPKTGKPATEFMIQGLWPYNFDNTYPSNCSPHSPYNPSKVASTFEHLSL</sequence>
<evidence type="ECO:0000256" key="6">
    <source>
        <dbReference type="RuleBase" id="RU004328"/>
    </source>
</evidence>
<keyword evidence="7" id="KW-1133">Transmembrane helix</keyword>
<dbReference type="Pfam" id="PF00445">
    <property type="entry name" value="Ribonuclease_T2"/>
    <property type="match status" value="1"/>
</dbReference>
<keyword evidence="7" id="KW-0812">Transmembrane</keyword>
<organism evidence="8 9">
    <name type="scientific">Escallonia rubra</name>
    <dbReference type="NCBI Taxonomy" id="112253"/>
    <lineage>
        <taxon>Eukaryota</taxon>
        <taxon>Viridiplantae</taxon>
        <taxon>Streptophyta</taxon>
        <taxon>Embryophyta</taxon>
        <taxon>Tracheophyta</taxon>
        <taxon>Spermatophyta</taxon>
        <taxon>Magnoliopsida</taxon>
        <taxon>eudicotyledons</taxon>
        <taxon>Gunneridae</taxon>
        <taxon>Pentapetalae</taxon>
        <taxon>asterids</taxon>
        <taxon>campanulids</taxon>
        <taxon>Escalloniales</taxon>
        <taxon>Escalloniaceae</taxon>
        <taxon>Escallonia</taxon>
    </lineage>
</organism>
<dbReference type="GO" id="GO:0005576">
    <property type="term" value="C:extracellular region"/>
    <property type="evidence" value="ECO:0007669"/>
    <property type="project" value="TreeGrafter"/>
</dbReference>
<proteinExistence type="inferred from homology"/>
<gene>
    <name evidence="8" type="ORF">RJ640_007876</name>
</gene>
<dbReference type="SUPFAM" id="SSF55895">
    <property type="entry name" value="Ribonuclease Rh-like"/>
    <property type="match status" value="1"/>
</dbReference>
<keyword evidence="3" id="KW-0255">Endonuclease</keyword>
<dbReference type="GO" id="GO:0006401">
    <property type="term" value="P:RNA catabolic process"/>
    <property type="evidence" value="ECO:0007669"/>
    <property type="project" value="TreeGrafter"/>
</dbReference>